<dbReference type="InterPro" id="IPR036388">
    <property type="entry name" value="WH-like_DNA-bd_sf"/>
</dbReference>
<dbReference type="EMBL" id="FXAT01000006">
    <property type="protein sequence ID" value="SMG53829.1"/>
    <property type="molecule type" value="Genomic_DNA"/>
</dbReference>
<dbReference type="SUPFAM" id="SSF46785">
    <property type="entry name" value="Winged helix' DNA-binding domain"/>
    <property type="match status" value="1"/>
</dbReference>
<reference evidence="3" key="1">
    <citation type="submission" date="2017-04" db="EMBL/GenBank/DDBJ databases">
        <authorList>
            <person name="Varghese N."/>
            <person name="Submissions S."/>
        </authorList>
    </citation>
    <scope>NUCLEOTIDE SEQUENCE [LARGE SCALE GENOMIC DNA]</scope>
    <source>
        <strain evidence="3">LMG 29540</strain>
    </source>
</reference>
<proteinExistence type="predicted"/>
<sequence length="453" mass="47895">MDVYPGDMHPGDAHPSAAQRTDSHPVDSLIAAAAHALAAGDPLGALDHIALRDDAPALALRGIAMAQLDDFVRAKALVRRAARAFGAKDAVARARCVVAEAEIALASRDLTWPAKALDAATATLDAHGDRLNAAHARYLEARRLLLSGRVDEAERRLAALDPRLFPPALRAAHELVVAGVALRRLKSGTARAALAHAERAARHAGIPALIAEVESASFVLEQPAARVIARGEERFVLLDEVEELLAVQASGRVSNEASNQASNRASHGTSGPLLVDACRYAVCERGTTVPLASRPVLFALVRALGEAWPEDVSRDTLVARAFRAKRADESHRARLRVEIGRLRTALGALADVSATKRGFALEPRHAREVIVLAPPVEGEHAAVLAFLSDGESWSSSALALVLGASQRTVQRALDSLAAAGKVQPVGQGRARRWMTPPIAGFATALLLPSPLPK</sequence>
<dbReference type="Proteomes" id="UP000193228">
    <property type="component" value="Unassembled WGS sequence"/>
</dbReference>
<name>A0A1X7LKZ2_9BURK</name>
<evidence type="ECO:0008006" key="4">
    <source>
        <dbReference type="Google" id="ProtNLM"/>
    </source>
</evidence>
<keyword evidence="3" id="KW-1185">Reference proteome</keyword>
<dbReference type="Gene3D" id="1.10.10.10">
    <property type="entry name" value="Winged helix-like DNA-binding domain superfamily/Winged helix DNA-binding domain"/>
    <property type="match status" value="1"/>
</dbReference>
<evidence type="ECO:0000313" key="2">
    <source>
        <dbReference type="EMBL" id="SMG53829.1"/>
    </source>
</evidence>
<evidence type="ECO:0000313" key="3">
    <source>
        <dbReference type="Proteomes" id="UP000193228"/>
    </source>
</evidence>
<dbReference type="InterPro" id="IPR036390">
    <property type="entry name" value="WH_DNA-bd_sf"/>
</dbReference>
<dbReference type="AlphaFoldDB" id="A0A1X7LKZ2"/>
<dbReference type="STRING" id="1515439.SAMN06265784_106249"/>
<protein>
    <recommendedName>
        <fullName evidence="4">Helix-turn-helix domain-containing protein</fullName>
    </recommendedName>
</protein>
<gene>
    <name evidence="2" type="ORF">SAMN06265784_106249</name>
</gene>
<organism evidence="2 3">
    <name type="scientific">Paraburkholderia susongensis</name>
    <dbReference type="NCBI Taxonomy" id="1515439"/>
    <lineage>
        <taxon>Bacteria</taxon>
        <taxon>Pseudomonadati</taxon>
        <taxon>Pseudomonadota</taxon>
        <taxon>Betaproteobacteria</taxon>
        <taxon>Burkholderiales</taxon>
        <taxon>Burkholderiaceae</taxon>
        <taxon>Paraburkholderia</taxon>
    </lineage>
</organism>
<evidence type="ECO:0000256" key="1">
    <source>
        <dbReference type="SAM" id="MobiDB-lite"/>
    </source>
</evidence>
<feature type="region of interest" description="Disordered" evidence="1">
    <location>
        <begin position="1"/>
        <end position="23"/>
    </location>
</feature>
<accession>A0A1X7LKZ2</accession>